<feature type="binding site" evidence="8">
    <location>
        <position position="79"/>
    </location>
    <ligand>
        <name>phosphate</name>
        <dbReference type="ChEBI" id="CHEBI:43474"/>
    </ligand>
</feature>
<accession>A0A7G3ZDR3</accession>
<dbReference type="InterPro" id="IPR000845">
    <property type="entry name" value="Nucleoside_phosphorylase_d"/>
</dbReference>
<evidence type="ECO:0000256" key="5">
    <source>
        <dbReference type="ARBA" id="ARBA00022679"/>
    </source>
</evidence>
<proteinExistence type="inferred from homology"/>
<dbReference type="NCBIfam" id="NF006054">
    <property type="entry name" value="PRK08202.1"/>
    <property type="match status" value="1"/>
</dbReference>
<evidence type="ECO:0000259" key="9">
    <source>
        <dbReference type="Pfam" id="PF01048"/>
    </source>
</evidence>
<dbReference type="AlphaFoldDB" id="A0A7G3ZDR3"/>
<dbReference type="PIRSF" id="PIRSF000477">
    <property type="entry name" value="PurNPase"/>
    <property type="match status" value="1"/>
</dbReference>
<dbReference type="PANTHER" id="PTHR11904:SF9">
    <property type="entry name" value="PURINE NUCLEOSIDE PHOSPHORYLASE-RELATED"/>
    <property type="match status" value="1"/>
</dbReference>
<dbReference type="OrthoDB" id="10261782at2759"/>
<feature type="binding site" evidence="8">
    <location>
        <position position="217"/>
    </location>
    <ligand>
        <name>a purine D-ribonucleoside</name>
        <dbReference type="ChEBI" id="CHEBI:142355"/>
    </ligand>
</feature>
<feature type="binding site" evidence="8">
    <location>
        <position position="132"/>
    </location>
    <ligand>
        <name>phosphate</name>
        <dbReference type="ChEBI" id="CHEBI:43474"/>
    </ligand>
</feature>
<reference evidence="10 11" key="1">
    <citation type="submission" date="2020-06" db="EMBL/GenBank/DDBJ databases">
        <title>The yeast mating-type switching endonuclease HO is a domesticated member of an unorthodox homing genetic element family.</title>
        <authorList>
            <person name="Coughlan A.Y."/>
            <person name="Lombardi L."/>
            <person name="Braun-Galleani S."/>
            <person name="Martos A.R."/>
            <person name="Galeote V."/>
            <person name="Bigey F."/>
            <person name="Dequin S."/>
            <person name="Byrne K.P."/>
            <person name="Wolfe K.H."/>
        </authorList>
    </citation>
    <scope>NUCLEOTIDE SEQUENCE [LARGE SCALE GENOMIC DNA]</scope>
    <source>
        <strain evidence="10 11">CBS764</strain>
    </source>
</reference>
<protein>
    <recommendedName>
        <fullName evidence="7">Purine nucleoside phosphorylase</fullName>
        <ecNumber evidence="7">2.4.2.1</ecNumber>
    </recommendedName>
    <alternativeName>
        <fullName evidence="7">Inosine-guanosine phosphorylase</fullName>
    </alternativeName>
</protein>
<dbReference type="CDD" id="cd09009">
    <property type="entry name" value="PNP-EcPNPII_like"/>
    <property type="match status" value="1"/>
</dbReference>
<name>A0A7G3ZDR3_9SACH</name>
<comment type="pathway">
    <text evidence="2 7">Purine metabolism; purine nucleoside salvage.</text>
</comment>
<dbReference type="KEGG" id="tgb:HG536_0B05140"/>
<feature type="binding site" evidence="8">
    <location>
        <begin position="99"/>
        <end position="101"/>
    </location>
    <ligand>
        <name>phosphate</name>
        <dbReference type="ChEBI" id="CHEBI:43474"/>
    </ligand>
</feature>
<dbReference type="PROSITE" id="PS01240">
    <property type="entry name" value="PNP_MTAP_2"/>
    <property type="match status" value="1"/>
</dbReference>
<dbReference type="SUPFAM" id="SSF53167">
    <property type="entry name" value="Purine and uridine phosphorylases"/>
    <property type="match status" value="1"/>
</dbReference>
<dbReference type="InterPro" id="IPR018099">
    <property type="entry name" value="Purine_phosphorylase-2_CS"/>
</dbReference>
<comment type="similarity">
    <text evidence="3 7">Belongs to the PNP/MTAP phosphorylase family.</text>
</comment>
<dbReference type="InterPro" id="IPR011268">
    <property type="entry name" value="Purine_phosphorylase"/>
</dbReference>
<dbReference type="PANTHER" id="PTHR11904">
    <property type="entry name" value="METHYLTHIOADENOSINE/PURINE NUCLEOSIDE PHOSPHORYLASE"/>
    <property type="match status" value="1"/>
</dbReference>
<dbReference type="GeneID" id="59324768"/>
<evidence type="ECO:0000313" key="11">
    <source>
        <dbReference type="Proteomes" id="UP000515788"/>
    </source>
</evidence>
<feature type="binding site" evidence="8">
    <location>
        <position position="259"/>
    </location>
    <ligand>
        <name>a purine D-ribonucleoside</name>
        <dbReference type="ChEBI" id="CHEBI:142355"/>
    </ligand>
</feature>
<dbReference type="UniPathway" id="UPA00606"/>
<evidence type="ECO:0000256" key="8">
    <source>
        <dbReference type="PIRSR" id="PIRSR000477-2"/>
    </source>
</evidence>
<dbReference type="GO" id="GO:0009116">
    <property type="term" value="P:nucleoside metabolic process"/>
    <property type="evidence" value="ECO:0007669"/>
    <property type="project" value="InterPro"/>
</dbReference>
<comment type="catalytic activity">
    <reaction evidence="1">
        <text>a purine D-ribonucleoside + phosphate = a purine nucleobase + alpha-D-ribose 1-phosphate</text>
        <dbReference type="Rhea" id="RHEA:19805"/>
        <dbReference type="ChEBI" id="CHEBI:26386"/>
        <dbReference type="ChEBI" id="CHEBI:43474"/>
        <dbReference type="ChEBI" id="CHEBI:57720"/>
        <dbReference type="ChEBI" id="CHEBI:142355"/>
        <dbReference type="EC" id="2.4.2.1"/>
    </reaction>
</comment>
<dbReference type="InterPro" id="IPR035994">
    <property type="entry name" value="Nucleoside_phosphorylase_sf"/>
</dbReference>
<organism evidence="10 11">
    <name type="scientific">Torulaspora globosa</name>
    <dbReference type="NCBI Taxonomy" id="48254"/>
    <lineage>
        <taxon>Eukaryota</taxon>
        <taxon>Fungi</taxon>
        <taxon>Dikarya</taxon>
        <taxon>Ascomycota</taxon>
        <taxon>Saccharomycotina</taxon>
        <taxon>Saccharomycetes</taxon>
        <taxon>Saccharomycetales</taxon>
        <taxon>Saccharomycetaceae</taxon>
        <taxon>Torulaspora</taxon>
    </lineage>
</organism>
<keyword evidence="11" id="KW-1185">Reference proteome</keyword>
<dbReference type="Pfam" id="PF01048">
    <property type="entry name" value="PNP_UDP_1"/>
    <property type="match status" value="1"/>
</dbReference>
<feature type="binding site" evidence="8">
    <location>
        <position position="236"/>
    </location>
    <ligand>
        <name>phosphate</name>
        <dbReference type="ChEBI" id="CHEBI:43474"/>
    </ligand>
</feature>
<feature type="domain" description="Nucleoside phosphorylase" evidence="9">
    <location>
        <begin position="38"/>
        <end position="305"/>
    </location>
</feature>
<dbReference type="EMBL" id="CP059247">
    <property type="protein sequence ID" value="QLL31649.1"/>
    <property type="molecule type" value="Genomic_DNA"/>
</dbReference>
<evidence type="ECO:0000256" key="4">
    <source>
        <dbReference type="ARBA" id="ARBA00022676"/>
    </source>
</evidence>
<gene>
    <name evidence="10" type="ORF">HG536_0B05140</name>
</gene>
<comment type="function">
    <text evidence="6">The purine nucleoside phosphorylases catalyze the phosphorolytic breakdown of the N-glycosidic bond in the beta-(deoxy)ribonucleoside molecules, with the formation of the corresponding free purine bases and pentose-1-phosphate. Cleaves guanosine and inosine.</text>
</comment>
<dbReference type="FunFam" id="3.40.50.1580:FF:000004">
    <property type="entry name" value="Purine nucleoside phosphorylase"/>
    <property type="match status" value="1"/>
</dbReference>
<feature type="binding site" evidence="8">
    <location>
        <position position="44"/>
    </location>
    <ligand>
        <name>phosphate</name>
        <dbReference type="ChEBI" id="CHEBI:43474"/>
    </ligand>
</feature>
<dbReference type="NCBIfam" id="TIGR01697">
    <property type="entry name" value="PNPH-PUNA-XAPA"/>
    <property type="match status" value="1"/>
</dbReference>
<evidence type="ECO:0000256" key="1">
    <source>
        <dbReference type="ARBA" id="ARBA00000755"/>
    </source>
</evidence>
<dbReference type="Proteomes" id="UP000515788">
    <property type="component" value="Chromosome 2"/>
</dbReference>
<evidence type="ECO:0000256" key="6">
    <source>
        <dbReference type="ARBA" id="ARBA00058131"/>
    </source>
</evidence>
<dbReference type="GO" id="GO:0004731">
    <property type="term" value="F:purine-nucleoside phosphorylase activity"/>
    <property type="evidence" value="ECO:0007669"/>
    <property type="project" value="UniProtKB-EC"/>
</dbReference>
<dbReference type="Gene3D" id="3.40.50.1580">
    <property type="entry name" value="Nucleoside phosphorylase domain"/>
    <property type="match status" value="1"/>
</dbReference>
<dbReference type="GO" id="GO:0005737">
    <property type="term" value="C:cytoplasm"/>
    <property type="evidence" value="ECO:0007669"/>
    <property type="project" value="TreeGrafter"/>
</dbReference>
<evidence type="ECO:0000313" key="10">
    <source>
        <dbReference type="EMBL" id="QLL31649.1"/>
    </source>
</evidence>
<keyword evidence="4 7" id="KW-0328">Glycosyltransferase</keyword>
<dbReference type="RefSeq" id="XP_037138324.1">
    <property type="nucleotide sequence ID" value="XM_037282429.1"/>
</dbReference>
<evidence type="ECO:0000256" key="3">
    <source>
        <dbReference type="ARBA" id="ARBA00006751"/>
    </source>
</evidence>
<dbReference type="EC" id="2.4.2.1" evidence="7"/>
<evidence type="ECO:0000256" key="7">
    <source>
        <dbReference type="PIRNR" id="PIRNR000477"/>
    </source>
</evidence>
<evidence type="ECO:0000256" key="2">
    <source>
        <dbReference type="ARBA" id="ARBA00005058"/>
    </source>
</evidence>
<keyword evidence="5 7" id="KW-0808">Transferase</keyword>
<sequence length="309" mass="34331">MSSFDIDKEREQIHITTDYLRRRIKEYFKDYKTFAPRVLIICGSGLGGIANRLETSDLEPLVITYGEIPGFKKSTVAGHTGTLIFGFMKGTPVVLMNGRLHSYEGHTLHEATFPIRVLNHMGDVKTLIATNAAGGINADFKPCDLMCIYDHINFPGLAGLHPLKGPNYDEVGPRFLPMSDTYDLGLRKLLFQKKEELKIDRPLHEGTYMFVSGPTFETRAESRMIRCLGGDAVGMSTVPEVIIARHSGWKVLALSLITNNCVIDKPPSVHEEAPKPMDDGIASHEEVLENSKKVSLDVQLLVEHVVGEL</sequence>